<sequence length="381" mass="43351">MYHLLYAGFDSLDVAFAGALPIEALEELEQARLKAQESQEDSLLRLGPGKLDMHVKGYGSKGGYAYVMDTGPTGIIWKVKKNNDIQQWNLFASPRATLLLSHGYQGTRDKLYAELEAMGAKVTNHSINRVDFAMDFRTKGFELHQDQFVAHSHTKVSPHWGEKQDHKDRSQPSAVLRGRRLESMTVGKQPGRQIIVYDKRREATEKQKHFWFKAWGEDRHNPDLEVWRVEARAGKKELKDKYQIRTFHDFETAIGDVIVNALDEVRYLDDWQSDSNVTRQALHPLWTAAQEVANRNLLALRAGLTPGQIKKVERAAAQETYLALCIGNAIGLGVSKGLSDNEIQTQLPILLRESIARHFRAKGEELRAAIKRTRDRLVFLE</sequence>
<reference evidence="2 3" key="1">
    <citation type="submission" date="2020-08" db="EMBL/GenBank/DDBJ databases">
        <title>Genomic Encyclopedia of Type Strains, Phase III (KMG-III): the genomes of soil and plant-associated and newly described type strains.</title>
        <authorList>
            <person name="Whitman W."/>
        </authorList>
    </citation>
    <scope>NUCLEOTIDE SEQUENCE [LARGE SCALE GENOMIC DNA]</scope>
    <source>
        <strain evidence="2 3">CECT 8803</strain>
    </source>
</reference>
<dbReference type="EMBL" id="JACHXA010000004">
    <property type="protein sequence ID" value="MBB3065348.1"/>
    <property type="molecule type" value="Genomic_DNA"/>
</dbReference>
<comment type="caution">
    <text evidence="2">The sequence shown here is derived from an EMBL/GenBank/DDBJ whole genome shotgun (WGS) entry which is preliminary data.</text>
</comment>
<dbReference type="AlphaFoldDB" id="A0A839SSP6"/>
<evidence type="ECO:0000256" key="1">
    <source>
        <dbReference type="SAM" id="MobiDB-lite"/>
    </source>
</evidence>
<dbReference type="RefSeq" id="WP_183416188.1">
    <property type="nucleotide sequence ID" value="NZ_JACHXA010000004.1"/>
</dbReference>
<evidence type="ECO:0000313" key="3">
    <source>
        <dbReference type="Proteomes" id="UP000581135"/>
    </source>
</evidence>
<feature type="region of interest" description="Disordered" evidence="1">
    <location>
        <begin position="155"/>
        <end position="175"/>
    </location>
</feature>
<organism evidence="2 3">
    <name type="scientific">Limibacillus halophilus</name>
    <dbReference type="NCBI Taxonomy" id="1579333"/>
    <lineage>
        <taxon>Bacteria</taxon>
        <taxon>Pseudomonadati</taxon>
        <taxon>Pseudomonadota</taxon>
        <taxon>Alphaproteobacteria</taxon>
        <taxon>Rhodospirillales</taxon>
        <taxon>Rhodovibrionaceae</taxon>
        <taxon>Limibacillus</taxon>
    </lineage>
</organism>
<protein>
    <recommendedName>
        <fullName evidence="4">Replication initiation factor</fullName>
    </recommendedName>
</protein>
<evidence type="ECO:0008006" key="4">
    <source>
        <dbReference type="Google" id="ProtNLM"/>
    </source>
</evidence>
<accession>A0A839SSP6</accession>
<dbReference type="Proteomes" id="UP000581135">
    <property type="component" value="Unassembled WGS sequence"/>
</dbReference>
<proteinExistence type="predicted"/>
<keyword evidence="3" id="KW-1185">Reference proteome</keyword>
<name>A0A839SSP6_9PROT</name>
<evidence type="ECO:0000313" key="2">
    <source>
        <dbReference type="EMBL" id="MBB3065348.1"/>
    </source>
</evidence>
<gene>
    <name evidence="2" type="ORF">FHR98_001635</name>
</gene>
<feature type="compositionally biased region" description="Basic and acidic residues" evidence="1">
    <location>
        <begin position="160"/>
        <end position="170"/>
    </location>
</feature>